<dbReference type="InterPro" id="IPR050469">
    <property type="entry name" value="Diguanylate_Cyclase"/>
</dbReference>
<dbReference type="InterPro" id="IPR000160">
    <property type="entry name" value="GGDEF_dom"/>
</dbReference>
<dbReference type="EMBL" id="WJBD01000031">
    <property type="protein sequence ID" value="MBC3889935.1"/>
    <property type="molecule type" value="Genomic_DNA"/>
</dbReference>
<protein>
    <submittedName>
        <fullName evidence="2">Diguanylate cyclase</fullName>
    </submittedName>
</protein>
<dbReference type="OrthoDB" id="9804955at2"/>
<reference evidence="2" key="1">
    <citation type="submission" date="2019-10" db="EMBL/GenBank/DDBJ databases">
        <authorList>
            <person name="Ross D.E."/>
            <person name="Gulliver D."/>
        </authorList>
    </citation>
    <scope>NUCLEOTIDE SEQUENCE</scope>
    <source>
        <strain evidence="2">DER-2019</strain>
    </source>
</reference>
<dbReference type="Pfam" id="PF00990">
    <property type="entry name" value="GGDEF"/>
    <property type="match status" value="1"/>
</dbReference>
<dbReference type="Gene3D" id="3.30.70.270">
    <property type="match status" value="1"/>
</dbReference>
<dbReference type="InterPro" id="IPR043128">
    <property type="entry name" value="Rev_trsase/Diguanyl_cyclase"/>
</dbReference>
<feature type="domain" description="GGDEF" evidence="1">
    <location>
        <begin position="1"/>
        <end position="83"/>
    </location>
</feature>
<dbReference type="PROSITE" id="PS50887">
    <property type="entry name" value="GGDEF"/>
    <property type="match status" value="1"/>
</dbReference>
<organism evidence="2 3">
    <name type="scientific">Acetobacterium paludosum</name>
    <dbReference type="NCBI Taxonomy" id="52693"/>
    <lineage>
        <taxon>Bacteria</taxon>
        <taxon>Bacillati</taxon>
        <taxon>Bacillota</taxon>
        <taxon>Clostridia</taxon>
        <taxon>Eubacteriales</taxon>
        <taxon>Eubacteriaceae</taxon>
        <taxon>Acetobacterium</taxon>
    </lineage>
</organism>
<proteinExistence type="predicted"/>
<dbReference type="GO" id="GO:0005886">
    <property type="term" value="C:plasma membrane"/>
    <property type="evidence" value="ECO:0007669"/>
    <property type="project" value="TreeGrafter"/>
</dbReference>
<dbReference type="AlphaFoldDB" id="A0A923I6L5"/>
<evidence type="ECO:0000259" key="1">
    <source>
        <dbReference type="PROSITE" id="PS50887"/>
    </source>
</evidence>
<evidence type="ECO:0000313" key="3">
    <source>
        <dbReference type="Proteomes" id="UP000616595"/>
    </source>
</evidence>
<dbReference type="GO" id="GO:0052621">
    <property type="term" value="F:diguanylate cyclase activity"/>
    <property type="evidence" value="ECO:0007669"/>
    <property type="project" value="TreeGrafter"/>
</dbReference>
<keyword evidence="3" id="KW-1185">Reference proteome</keyword>
<dbReference type="InterPro" id="IPR029787">
    <property type="entry name" value="Nucleotide_cyclase"/>
</dbReference>
<dbReference type="Proteomes" id="UP000616595">
    <property type="component" value="Unassembled WGS sequence"/>
</dbReference>
<dbReference type="PANTHER" id="PTHR45138">
    <property type="entry name" value="REGULATORY COMPONENTS OF SENSORY TRANSDUCTION SYSTEM"/>
    <property type="match status" value="1"/>
</dbReference>
<accession>A0A923I6L5</accession>
<name>A0A923I6L5_9FIRM</name>
<reference evidence="2" key="2">
    <citation type="submission" date="2020-10" db="EMBL/GenBank/DDBJ databases">
        <title>Comparative genomics of the Acetobacterium genus.</title>
        <authorList>
            <person name="Marshall C."/>
            <person name="May H."/>
            <person name="Norman S."/>
        </authorList>
    </citation>
    <scope>NUCLEOTIDE SEQUENCE</scope>
    <source>
        <strain evidence="2">DER-2019</strain>
    </source>
</reference>
<gene>
    <name evidence="2" type="ORF">GH810_16675</name>
</gene>
<dbReference type="CDD" id="cd01949">
    <property type="entry name" value="GGDEF"/>
    <property type="match status" value="1"/>
</dbReference>
<sequence length="83" mass="9553">MARFGGEEFSIICMGSEADHIYDLMENLRIEFENQRYDFMEDTITISIGISTWKLGWTAEELFENADSAMYVAKANGKNQTKQ</sequence>
<dbReference type="SUPFAM" id="SSF55073">
    <property type="entry name" value="Nucleotide cyclase"/>
    <property type="match status" value="1"/>
</dbReference>
<dbReference type="NCBIfam" id="TIGR00254">
    <property type="entry name" value="GGDEF"/>
    <property type="match status" value="1"/>
</dbReference>
<comment type="caution">
    <text evidence="2">The sequence shown here is derived from an EMBL/GenBank/DDBJ whole genome shotgun (WGS) entry which is preliminary data.</text>
</comment>
<dbReference type="PANTHER" id="PTHR45138:SF9">
    <property type="entry name" value="DIGUANYLATE CYCLASE DGCM-RELATED"/>
    <property type="match status" value="1"/>
</dbReference>
<evidence type="ECO:0000313" key="2">
    <source>
        <dbReference type="EMBL" id="MBC3889935.1"/>
    </source>
</evidence>
<dbReference type="GO" id="GO:0043709">
    <property type="term" value="P:cell adhesion involved in single-species biofilm formation"/>
    <property type="evidence" value="ECO:0007669"/>
    <property type="project" value="TreeGrafter"/>
</dbReference>
<dbReference type="GO" id="GO:1902201">
    <property type="term" value="P:negative regulation of bacterial-type flagellum-dependent cell motility"/>
    <property type="evidence" value="ECO:0007669"/>
    <property type="project" value="TreeGrafter"/>
</dbReference>